<gene>
    <name evidence="2" type="ORF">QE152_g15649</name>
</gene>
<feature type="region of interest" description="Disordered" evidence="1">
    <location>
        <begin position="29"/>
        <end position="53"/>
    </location>
</feature>
<name>A0AAW1L581_POPJA</name>
<protein>
    <submittedName>
        <fullName evidence="2">Uncharacterized protein</fullName>
    </submittedName>
</protein>
<evidence type="ECO:0000313" key="3">
    <source>
        <dbReference type="Proteomes" id="UP001458880"/>
    </source>
</evidence>
<accession>A0AAW1L581</accession>
<comment type="caution">
    <text evidence="2">The sequence shown here is derived from an EMBL/GenBank/DDBJ whole genome shotgun (WGS) entry which is preliminary data.</text>
</comment>
<feature type="compositionally biased region" description="Basic and acidic residues" evidence="1">
    <location>
        <begin position="35"/>
        <end position="53"/>
    </location>
</feature>
<dbReference type="Proteomes" id="UP001458880">
    <property type="component" value="Unassembled WGS sequence"/>
</dbReference>
<dbReference type="EMBL" id="JASPKY010000155">
    <property type="protein sequence ID" value="KAK9729965.1"/>
    <property type="molecule type" value="Genomic_DNA"/>
</dbReference>
<evidence type="ECO:0000313" key="2">
    <source>
        <dbReference type="EMBL" id="KAK9729965.1"/>
    </source>
</evidence>
<organism evidence="2 3">
    <name type="scientific">Popillia japonica</name>
    <name type="common">Japanese beetle</name>
    <dbReference type="NCBI Taxonomy" id="7064"/>
    <lineage>
        <taxon>Eukaryota</taxon>
        <taxon>Metazoa</taxon>
        <taxon>Ecdysozoa</taxon>
        <taxon>Arthropoda</taxon>
        <taxon>Hexapoda</taxon>
        <taxon>Insecta</taxon>
        <taxon>Pterygota</taxon>
        <taxon>Neoptera</taxon>
        <taxon>Endopterygota</taxon>
        <taxon>Coleoptera</taxon>
        <taxon>Polyphaga</taxon>
        <taxon>Scarabaeiformia</taxon>
        <taxon>Scarabaeidae</taxon>
        <taxon>Rutelinae</taxon>
        <taxon>Popillia</taxon>
    </lineage>
</organism>
<evidence type="ECO:0000256" key="1">
    <source>
        <dbReference type="SAM" id="MobiDB-lite"/>
    </source>
</evidence>
<dbReference type="AlphaFoldDB" id="A0AAW1L581"/>
<proteinExistence type="predicted"/>
<keyword evidence="3" id="KW-1185">Reference proteome</keyword>
<reference evidence="2 3" key="1">
    <citation type="journal article" date="2024" name="BMC Genomics">
        <title>De novo assembly and annotation of Popillia japonica's genome with initial clues to its potential as an invasive pest.</title>
        <authorList>
            <person name="Cucini C."/>
            <person name="Boschi S."/>
            <person name="Funari R."/>
            <person name="Cardaioli E."/>
            <person name="Iannotti N."/>
            <person name="Marturano G."/>
            <person name="Paoli F."/>
            <person name="Bruttini M."/>
            <person name="Carapelli A."/>
            <person name="Frati F."/>
            <person name="Nardi F."/>
        </authorList>
    </citation>
    <scope>NUCLEOTIDE SEQUENCE [LARGE SCALE GENOMIC DNA]</scope>
    <source>
        <strain evidence="2">DMR45628</strain>
    </source>
</reference>
<sequence>MAENQYTSETIRMTMAENQYTSETIREIIGMSDGSNRRNDETEERRTENKGNEVNELGQLMKMMCNDMKKRDDILASLVNQVSSNSNNFQVMPDLMKNVSSFDESSNARE</sequence>